<dbReference type="Proteomes" id="UP000321154">
    <property type="component" value="Unassembled WGS sequence"/>
</dbReference>
<protein>
    <submittedName>
        <fullName evidence="4">Putative oxidoreductase</fullName>
        <ecNumber evidence="4">1.-.-.-</ecNumber>
    </submittedName>
    <submittedName>
        <fullName evidence="3">Short chain dehydrogenase/reductase</fullName>
    </submittedName>
</protein>
<evidence type="ECO:0000256" key="2">
    <source>
        <dbReference type="ARBA" id="ARBA00023002"/>
    </source>
</evidence>
<dbReference type="PANTHER" id="PTHR44196">
    <property type="entry name" value="DEHYDROGENASE/REDUCTASE SDR FAMILY MEMBER 7B"/>
    <property type="match status" value="1"/>
</dbReference>
<dbReference type="InterPro" id="IPR002347">
    <property type="entry name" value="SDR_fam"/>
</dbReference>
<evidence type="ECO:0000256" key="1">
    <source>
        <dbReference type="ARBA" id="ARBA00006484"/>
    </source>
</evidence>
<dbReference type="PROSITE" id="PS00061">
    <property type="entry name" value="ADH_SHORT"/>
    <property type="match status" value="1"/>
</dbReference>
<name>A0A7W3JH85_9MICO</name>
<comment type="caution">
    <text evidence="4">The sequence shown here is derived from an EMBL/GenBank/DDBJ whole genome shotgun (WGS) entry which is preliminary data.</text>
</comment>
<dbReference type="AlphaFoldDB" id="A0A7W3JH85"/>
<dbReference type="Proteomes" id="UP000522688">
    <property type="component" value="Unassembled WGS sequence"/>
</dbReference>
<reference evidence="3 5" key="1">
    <citation type="submission" date="2019-07" db="EMBL/GenBank/DDBJ databases">
        <title>Whole genome shotgun sequence of Frigoribacterium faeni NBRC 103066.</title>
        <authorList>
            <person name="Hosoyama A."/>
            <person name="Uohara A."/>
            <person name="Ohji S."/>
            <person name="Ichikawa N."/>
        </authorList>
    </citation>
    <scope>NUCLEOTIDE SEQUENCE [LARGE SCALE GENOMIC DNA]</scope>
    <source>
        <strain evidence="3 5">NBRC 103066</strain>
    </source>
</reference>
<dbReference type="PRINTS" id="PR00081">
    <property type="entry name" value="GDHRDH"/>
</dbReference>
<dbReference type="OrthoDB" id="9810734at2"/>
<dbReference type="EMBL" id="BJUV01000005">
    <property type="protein sequence ID" value="GEK82381.1"/>
    <property type="molecule type" value="Genomic_DNA"/>
</dbReference>
<dbReference type="SUPFAM" id="SSF51735">
    <property type="entry name" value="NAD(P)-binding Rossmann-fold domains"/>
    <property type="match status" value="1"/>
</dbReference>
<dbReference type="Gene3D" id="3.40.50.720">
    <property type="entry name" value="NAD(P)-binding Rossmann-like Domain"/>
    <property type="match status" value="1"/>
</dbReference>
<evidence type="ECO:0000313" key="5">
    <source>
        <dbReference type="Proteomes" id="UP000321154"/>
    </source>
</evidence>
<dbReference type="GO" id="GO:0016491">
    <property type="term" value="F:oxidoreductase activity"/>
    <property type="evidence" value="ECO:0007669"/>
    <property type="project" value="UniProtKB-KW"/>
</dbReference>
<dbReference type="Pfam" id="PF00106">
    <property type="entry name" value="adh_short"/>
    <property type="match status" value="1"/>
</dbReference>
<dbReference type="PANTHER" id="PTHR44196:SF1">
    <property type="entry name" value="DEHYDROGENASE_REDUCTASE SDR FAMILY MEMBER 7B"/>
    <property type="match status" value="1"/>
</dbReference>
<gene>
    <name evidence="4" type="ORF">FB463_000979</name>
    <name evidence="3" type="ORF">FFA01_06900</name>
</gene>
<comment type="similarity">
    <text evidence="1">Belongs to the short-chain dehydrogenases/reductases (SDR) family.</text>
</comment>
<dbReference type="RefSeq" id="WP_146853035.1">
    <property type="nucleotide sequence ID" value="NZ_BAAAHR010000002.1"/>
</dbReference>
<organism evidence="4 6">
    <name type="scientific">Frigoribacterium faeni</name>
    <dbReference type="NCBI Taxonomy" id="145483"/>
    <lineage>
        <taxon>Bacteria</taxon>
        <taxon>Bacillati</taxon>
        <taxon>Actinomycetota</taxon>
        <taxon>Actinomycetes</taxon>
        <taxon>Micrococcales</taxon>
        <taxon>Microbacteriaceae</taxon>
        <taxon>Frigoribacterium</taxon>
    </lineage>
</organism>
<dbReference type="EC" id="1.-.-.-" evidence="4"/>
<dbReference type="InterPro" id="IPR036291">
    <property type="entry name" value="NAD(P)-bd_dom_sf"/>
</dbReference>
<keyword evidence="2 4" id="KW-0560">Oxidoreductase</keyword>
<evidence type="ECO:0000313" key="6">
    <source>
        <dbReference type="Proteomes" id="UP000522688"/>
    </source>
</evidence>
<evidence type="ECO:0000313" key="4">
    <source>
        <dbReference type="EMBL" id="MBA8812755.1"/>
    </source>
</evidence>
<accession>A0A7W3JH85</accession>
<evidence type="ECO:0000313" key="3">
    <source>
        <dbReference type="EMBL" id="GEK82381.1"/>
    </source>
</evidence>
<sequence length="248" mass="26199">MKITGNTVFIPGGTSGIGLGLALRLQAAGNTVVVAGRRAALLDEIVRDHPGIESIVLDTTDPDAVVAVSAEVQRRWPETNVVVAMAGIMQPEDVLTGGFLETAESIVTTNLLGPIRLLAAWTEFLQSRPSAAFVTVSSGLASVPLPITPTYNATKAAIHSLSEGVRVQFAGTSVQVVELVPPAVRTTLLGQQDDPSAMPLEEYLDETMALLESQPDAHEILVERVKFLRNAEAEGRYADVLAVLSGGH</sequence>
<proteinExistence type="inferred from homology"/>
<dbReference type="InterPro" id="IPR020904">
    <property type="entry name" value="Sc_DH/Rdtase_CS"/>
</dbReference>
<dbReference type="GO" id="GO:0016020">
    <property type="term" value="C:membrane"/>
    <property type="evidence" value="ECO:0007669"/>
    <property type="project" value="TreeGrafter"/>
</dbReference>
<reference evidence="4 6" key="2">
    <citation type="submission" date="2020-07" db="EMBL/GenBank/DDBJ databases">
        <title>Sequencing the genomes of 1000 actinobacteria strains.</title>
        <authorList>
            <person name="Klenk H.-P."/>
        </authorList>
    </citation>
    <scope>NUCLEOTIDE SEQUENCE [LARGE SCALE GENOMIC DNA]</scope>
    <source>
        <strain evidence="4 6">DSM 10309</strain>
    </source>
</reference>
<keyword evidence="5" id="KW-1185">Reference proteome</keyword>
<dbReference type="EMBL" id="JACGWW010000001">
    <property type="protein sequence ID" value="MBA8812755.1"/>
    <property type="molecule type" value="Genomic_DNA"/>
</dbReference>